<dbReference type="AlphaFoldDB" id="A0A1B9IIH2"/>
<sequence length="360" mass="40510">MSQLSTLAAEHSPNQNQDEASLSASLSPQLPSEIWTKVISFVKRPKPAASESSSRVRRTFEVRQYGQGDLAVCMRVCKKFHHLTAPILYEEVIVDDLLQFFYGVNERDDSDITNALTKSAETLSKIEILKYTKAFHVVHGQHRAARYYGPVPPAPVNLPLPMISDCNSTQVILAKVHIPWCNNPNTPMLFPSLEAVTTGGYGSRPLAYLPPTLGGVPSSIRPKCKPRLEVYTVHITQRMVESHSDIRLMRGRQNRWVVTQEYASRNAATNYEMVIWLSDQIEKTTHRLSTRKKWAKHTSIEIYNVLNQHTAKAFVKYHHGIQDSSYDFPRGLEVFLNGHSDIGSIKLMKEPAEVCPACGA</sequence>
<dbReference type="Proteomes" id="UP000092583">
    <property type="component" value="Unassembled WGS sequence"/>
</dbReference>
<evidence type="ECO:0008006" key="4">
    <source>
        <dbReference type="Google" id="ProtNLM"/>
    </source>
</evidence>
<evidence type="ECO:0000313" key="3">
    <source>
        <dbReference type="Proteomes" id="UP000092583"/>
    </source>
</evidence>
<evidence type="ECO:0000313" key="2">
    <source>
        <dbReference type="EMBL" id="OCF55211.1"/>
    </source>
</evidence>
<proteinExistence type="predicted"/>
<name>A0A1B9IIH2_9TREE</name>
<keyword evidence="3" id="KW-1185">Reference proteome</keyword>
<dbReference type="EMBL" id="KI669467">
    <property type="protein sequence ID" value="OCF55211.1"/>
    <property type="molecule type" value="Genomic_DNA"/>
</dbReference>
<evidence type="ECO:0000256" key="1">
    <source>
        <dbReference type="SAM" id="MobiDB-lite"/>
    </source>
</evidence>
<feature type="region of interest" description="Disordered" evidence="1">
    <location>
        <begin position="1"/>
        <end position="23"/>
    </location>
</feature>
<reference evidence="3" key="2">
    <citation type="submission" date="2013-12" db="EMBL/GenBank/DDBJ databases">
        <title>Evolution of pathogenesis and genome organization in the Tremellales.</title>
        <authorList>
            <person name="Cuomo C."/>
            <person name="Litvintseva A."/>
            <person name="Heitman J."/>
            <person name="Chen Y."/>
            <person name="Sun S."/>
            <person name="Springer D."/>
            <person name="Dromer F."/>
            <person name="Young S."/>
            <person name="Zeng Q."/>
            <person name="Chapman S."/>
            <person name="Gujja S."/>
            <person name="Saif S."/>
            <person name="Birren B."/>
        </authorList>
    </citation>
    <scope>NUCLEOTIDE SEQUENCE [LARGE SCALE GENOMIC DNA]</scope>
    <source>
        <strain evidence="3">CBS 10435</strain>
    </source>
</reference>
<dbReference type="OrthoDB" id="10660935at2759"/>
<reference evidence="2 3" key="1">
    <citation type="submission" date="2013-07" db="EMBL/GenBank/DDBJ databases">
        <title>The Genome Sequence of Kwoniella mangroviensis CBS10435.</title>
        <authorList>
            <consortium name="The Broad Institute Genome Sequencing Platform"/>
            <person name="Cuomo C."/>
            <person name="Litvintseva A."/>
            <person name="Chen Y."/>
            <person name="Heitman J."/>
            <person name="Sun S."/>
            <person name="Springer D."/>
            <person name="Dromer F."/>
            <person name="Young S.K."/>
            <person name="Zeng Q."/>
            <person name="Gargeya S."/>
            <person name="Fitzgerald M."/>
            <person name="Abouelleil A."/>
            <person name="Alvarado L."/>
            <person name="Berlin A.M."/>
            <person name="Chapman S.B."/>
            <person name="Dewar J."/>
            <person name="Goldberg J."/>
            <person name="Griggs A."/>
            <person name="Gujja S."/>
            <person name="Hansen M."/>
            <person name="Howarth C."/>
            <person name="Imamovic A."/>
            <person name="Larimer J."/>
            <person name="McCowan C."/>
            <person name="Murphy C."/>
            <person name="Pearson M."/>
            <person name="Priest M."/>
            <person name="Roberts A."/>
            <person name="Saif S."/>
            <person name="Shea T."/>
            <person name="Sykes S."/>
            <person name="Wortman J."/>
            <person name="Nusbaum C."/>
            <person name="Birren B."/>
        </authorList>
    </citation>
    <scope>NUCLEOTIDE SEQUENCE [LARGE SCALE GENOMIC DNA]</scope>
    <source>
        <strain evidence="2 3">CBS 10435</strain>
    </source>
</reference>
<feature type="compositionally biased region" description="Polar residues" evidence="1">
    <location>
        <begin position="1"/>
        <end position="19"/>
    </location>
</feature>
<accession>A0A1B9IIH2</accession>
<protein>
    <recommendedName>
        <fullName evidence="4">F-box domain-containing protein</fullName>
    </recommendedName>
</protein>
<gene>
    <name evidence="2" type="ORF">L486_07324</name>
</gene>
<organism evidence="2 3">
    <name type="scientific">Kwoniella mangroviensis CBS 10435</name>
    <dbReference type="NCBI Taxonomy" id="1331196"/>
    <lineage>
        <taxon>Eukaryota</taxon>
        <taxon>Fungi</taxon>
        <taxon>Dikarya</taxon>
        <taxon>Basidiomycota</taxon>
        <taxon>Agaricomycotina</taxon>
        <taxon>Tremellomycetes</taxon>
        <taxon>Tremellales</taxon>
        <taxon>Cryptococcaceae</taxon>
        <taxon>Kwoniella</taxon>
    </lineage>
</organism>